<dbReference type="Gene3D" id="3.20.20.80">
    <property type="entry name" value="Glycosidases"/>
    <property type="match status" value="1"/>
</dbReference>
<dbReference type="InterPro" id="IPR017853">
    <property type="entry name" value="GH"/>
</dbReference>
<name>A0ABW3H724_9SPHN</name>
<accession>A0ABW3H724</accession>
<reference evidence="2" key="1">
    <citation type="journal article" date="2019" name="Int. J. Syst. Evol. Microbiol.">
        <title>The Global Catalogue of Microorganisms (GCM) 10K type strain sequencing project: providing services to taxonomists for standard genome sequencing and annotation.</title>
        <authorList>
            <consortium name="The Broad Institute Genomics Platform"/>
            <consortium name="The Broad Institute Genome Sequencing Center for Infectious Disease"/>
            <person name="Wu L."/>
            <person name="Ma J."/>
        </authorList>
    </citation>
    <scope>NUCLEOTIDE SEQUENCE [LARGE SCALE GENOMIC DNA]</scope>
    <source>
        <strain evidence="2">CCUG 62982</strain>
    </source>
</reference>
<dbReference type="RefSeq" id="WP_264944954.1">
    <property type="nucleotide sequence ID" value="NZ_JAPDRA010000006.1"/>
</dbReference>
<evidence type="ECO:0000313" key="2">
    <source>
        <dbReference type="Proteomes" id="UP001596977"/>
    </source>
</evidence>
<protein>
    <submittedName>
        <fullName evidence="1">Beta-galactosidase</fullName>
    </submittedName>
</protein>
<gene>
    <name evidence="1" type="ORF">ACFQ1E_13155</name>
</gene>
<dbReference type="Proteomes" id="UP001596977">
    <property type="component" value="Unassembled WGS sequence"/>
</dbReference>
<dbReference type="EMBL" id="JBHTJG010000006">
    <property type="protein sequence ID" value="MFD0947291.1"/>
    <property type="molecule type" value="Genomic_DNA"/>
</dbReference>
<organism evidence="1 2">
    <name type="scientific">Sphingomonas canadensis</name>
    <dbReference type="NCBI Taxonomy" id="1219257"/>
    <lineage>
        <taxon>Bacteria</taxon>
        <taxon>Pseudomonadati</taxon>
        <taxon>Pseudomonadota</taxon>
        <taxon>Alphaproteobacteria</taxon>
        <taxon>Sphingomonadales</taxon>
        <taxon>Sphingomonadaceae</taxon>
        <taxon>Sphingomonas</taxon>
    </lineage>
</organism>
<comment type="caution">
    <text evidence="1">The sequence shown here is derived from an EMBL/GenBank/DDBJ whole genome shotgun (WGS) entry which is preliminary data.</text>
</comment>
<dbReference type="SUPFAM" id="SSF51445">
    <property type="entry name" value="(Trans)glycosidases"/>
    <property type="match status" value="1"/>
</dbReference>
<keyword evidence="2" id="KW-1185">Reference proteome</keyword>
<sequence>MRRLDPRKLVAPHGAKLKAMRLNTVLAPISWELIEPAEGRFDFATVDWLNGDRTDQGRHVRLPPDGFGIQKIRLCRD</sequence>
<proteinExistence type="predicted"/>
<evidence type="ECO:0000313" key="1">
    <source>
        <dbReference type="EMBL" id="MFD0947291.1"/>
    </source>
</evidence>